<dbReference type="CDD" id="cd18774">
    <property type="entry name" value="PDC2_HK_sensor"/>
    <property type="match status" value="1"/>
</dbReference>
<evidence type="ECO:0000256" key="1">
    <source>
        <dbReference type="ARBA" id="ARBA00000085"/>
    </source>
</evidence>
<dbReference type="PROSITE" id="PS50112">
    <property type="entry name" value="PAS"/>
    <property type="match status" value="1"/>
</dbReference>
<dbReference type="PRINTS" id="PR00344">
    <property type="entry name" value="BCTRLSENSOR"/>
</dbReference>
<reference evidence="9 10" key="1">
    <citation type="submission" date="2019-09" db="EMBL/GenBank/DDBJ databases">
        <title>Genome sequence of Rhodovastum atsumiense, a diverse member of the Acetobacteraceae family of non-sulfur purple photosynthetic bacteria.</title>
        <authorList>
            <person name="Meyer T."/>
            <person name="Kyndt J."/>
        </authorList>
    </citation>
    <scope>NUCLEOTIDE SEQUENCE [LARGE SCALE GENOMIC DNA]</scope>
    <source>
        <strain evidence="9 10">DSM 21279</strain>
    </source>
</reference>
<dbReference type="InterPro" id="IPR013655">
    <property type="entry name" value="PAS_fold_3"/>
</dbReference>
<dbReference type="RefSeq" id="WP_150045602.1">
    <property type="nucleotide sequence ID" value="NZ_OW485601.1"/>
</dbReference>
<dbReference type="Gene3D" id="3.30.565.10">
    <property type="entry name" value="Histidine kinase-like ATPase, C-terminal domain"/>
    <property type="match status" value="1"/>
</dbReference>
<dbReference type="EMBL" id="VWPK01000099">
    <property type="protein sequence ID" value="KAA5608182.1"/>
    <property type="molecule type" value="Genomic_DNA"/>
</dbReference>
<dbReference type="FunFam" id="3.30.450.20:FF:000099">
    <property type="entry name" value="Sensory box sensor histidine kinase"/>
    <property type="match status" value="1"/>
</dbReference>
<dbReference type="CDD" id="cd18773">
    <property type="entry name" value="PDC1_HK_sensor"/>
    <property type="match status" value="1"/>
</dbReference>
<evidence type="ECO:0000259" key="8">
    <source>
        <dbReference type="PROSITE" id="PS50113"/>
    </source>
</evidence>
<dbReference type="CDD" id="cd00130">
    <property type="entry name" value="PAS"/>
    <property type="match status" value="1"/>
</dbReference>
<comment type="catalytic activity">
    <reaction evidence="1">
        <text>ATP + protein L-histidine = ADP + protein N-phospho-L-histidine.</text>
        <dbReference type="EC" id="2.7.13.3"/>
    </reaction>
</comment>
<dbReference type="Gene3D" id="3.30.450.20">
    <property type="entry name" value="PAS domain"/>
    <property type="match status" value="2"/>
</dbReference>
<evidence type="ECO:0000256" key="5">
    <source>
        <dbReference type="SAM" id="Phobius"/>
    </source>
</evidence>
<feature type="transmembrane region" description="Helical" evidence="5">
    <location>
        <begin position="22"/>
        <end position="49"/>
    </location>
</feature>
<dbReference type="SMART" id="SM00388">
    <property type="entry name" value="HisKA"/>
    <property type="match status" value="1"/>
</dbReference>
<dbReference type="SMART" id="SM00387">
    <property type="entry name" value="HATPase_c"/>
    <property type="match status" value="1"/>
</dbReference>
<keyword evidence="10" id="KW-1185">Reference proteome</keyword>
<gene>
    <name evidence="9" type="ORF">F1189_30285</name>
</gene>
<dbReference type="Proteomes" id="UP000325255">
    <property type="component" value="Unassembled WGS sequence"/>
</dbReference>
<dbReference type="InterPro" id="IPR035965">
    <property type="entry name" value="PAS-like_dom_sf"/>
</dbReference>
<feature type="region of interest" description="Disordered" evidence="4">
    <location>
        <begin position="765"/>
        <end position="784"/>
    </location>
</feature>
<feature type="domain" description="PAC" evidence="8">
    <location>
        <begin position="451"/>
        <end position="504"/>
    </location>
</feature>
<dbReference type="InterPro" id="IPR005467">
    <property type="entry name" value="His_kinase_dom"/>
</dbReference>
<dbReference type="Pfam" id="PF08447">
    <property type="entry name" value="PAS_3"/>
    <property type="match status" value="1"/>
</dbReference>
<feature type="transmembrane region" description="Helical" evidence="5">
    <location>
        <begin position="295"/>
        <end position="317"/>
    </location>
</feature>
<dbReference type="InterPro" id="IPR036097">
    <property type="entry name" value="HisK_dim/P_sf"/>
</dbReference>
<dbReference type="InterPro" id="IPR004358">
    <property type="entry name" value="Sig_transdc_His_kin-like_C"/>
</dbReference>
<dbReference type="OrthoDB" id="8169077at2"/>
<dbReference type="InterPro" id="IPR036890">
    <property type="entry name" value="HATPase_C_sf"/>
</dbReference>
<accession>A0A5M6IJ70</accession>
<dbReference type="NCBIfam" id="TIGR00229">
    <property type="entry name" value="sensory_box"/>
    <property type="match status" value="1"/>
</dbReference>
<comment type="caution">
    <text evidence="9">The sequence shown here is derived from an EMBL/GenBank/DDBJ whole genome shotgun (WGS) entry which is preliminary data.</text>
</comment>
<evidence type="ECO:0000259" key="7">
    <source>
        <dbReference type="PROSITE" id="PS50112"/>
    </source>
</evidence>
<dbReference type="InterPro" id="IPR001610">
    <property type="entry name" value="PAC"/>
</dbReference>
<proteinExistence type="predicted"/>
<keyword evidence="5" id="KW-0472">Membrane</keyword>
<dbReference type="PANTHER" id="PTHR43065:SF42">
    <property type="entry name" value="TWO-COMPONENT SENSOR PPRA"/>
    <property type="match status" value="1"/>
</dbReference>
<dbReference type="PROSITE" id="PS50113">
    <property type="entry name" value="PAC"/>
    <property type="match status" value="1"/>
</dbReference>
<feature type="compositionally biased region" description="Low complexity" evidence="4">
    <location>
        <begin position="770"/>
        <end position="784"/>
    </location>
</feature>
<feature type="domain" description="Histidine kinase" evidence="6">
    <location>
        <begin position="542"/>
        <end position="762"/>
    </location>
</feature>
<dbReference type="InterPro" id="IPR000700">
    <property type="entry name" value="PAS-assoc_C"/>
</dbReference>
<evidence type="ECO:0000313" key="9">
    <source>
        <dbReference type="EMBL" id="KAA5608182.1"/>
    </source>
</evidence>
<evidence type="ECO:0000256" key="4">
    <source>
        <dbReference type="SAM" id="MobiDB-lite"/>
    </source>
</evidence>
<organism evidence="9 10">
    <name type="scientific">Rhodovastum atsumiense</name>
    <dbReference type="NCBI Taxonomy" id="504468"/>
    <lineage>
        <taxon>Bacteria</taxon>
        <taxon>Pseudomonadati</taxon>
        <taxon>Pseudomonadota</taxon>
        <taxon>Alphaproteobacteria</taxon>
        <taxon>Acetobacterales</taxon>
        <taxon>Acetobacteraceae</taxon>
        <taxon>Rhodovastum</taxon>
    </lineage>
</organism>
<evidence type="ECO:0000313" key="10">
    <source>
        <dbReference type="Proteomes" id="UP000325255"/>
    </source>
</evidence>
<dbReference type="SUPFAM" id="SSF55785">
    <property type="entry name" value="PYP-like sensor domain (PAS domain)"/>
    <property type="match status" value="1"/>
</dbReference>
<dbReference type="InterPro" id="IPR000014">
    <property type="entry name" value="PAS"/>
</dbReference>
<dbReference type="SMART" id="SM00091">
    <property type="entry name" value="PAS"/>
    <property type="match status" value="1"/>
</dbReference>
<dbReference type="GO" id="GO:0000155">
    <property type="term" value="F:phosphorelay sensor kinase activity"/>
    <property type="evidence" value="ECO:0007669"/>
    <property type="project" value="InterPro"/>
</dbReference>
<sequence>MVSALFARFRSAPPRTGGGPRLGALLVGLAMVILVPALAVGGVATWHAVEGYRAAEKDRLRDLASALAFTLDRQIVGNIAALIAYATSPAFGPDAASPDLPTLYAQARLIGEEIGAAIYLARQDGTRLLTTREPLGPKLPPVAALAMVRQVFATGRPAVGEMVVGTASHTHTYSVGVPVRDAAGRVMLVAGASTEATRLRDLLMAQKLPDTAYAVILDSRGVIVARSDGLHEKLVGQGARPANISRYASQEWGVFRGVGARGVPLVIAFHAVASAPGWTVVVAEPAASFDAAWQVPLLGLAVGGALALLLGGGLALLAARRVLLPVRCLGAHVRGVASQWRRGMPTADTAAALPPAGIGEIDDLRLGFAAAEAALRDSEERFRAMLHAVPTMAWEADASGSLTWVSDGWERYCGLPATALLGAGWLATVHPEELAEATGRWREAIRSGRGYVKRRRIRRASDGAWRWHLVHARPIHDAGGRILRWVGSVTDVHDLIEAQAALAELNRALEQRVQDEILAREAALEGAMRARQMQALGQIAGGVAHEFNNILQAVQGALALIEAHPGNAAKVGRWGAIGRGAAQRGAIITSRLLAFARQSQFSVEPIDLAAMLGELGEMLTHMLGGHVAVRVALPPDLPAIAADRSELETALLNLATNARDAMPRGGTLVIAATMTPPAEPPGVPLPPGRYVRIDVRDEGSGMDPQTLAQAIEPFFTTKEVGAGTGLGLSMVKGFAEQSGGAMAIESEAGRGTTVTLWLPVAGEEGAQACSVPSSASSSPPSRGR</sequence>
<evidence type="ECO:0000259" key="6">
    <source>
        <dbReference type="PROSITE" id="PS50109"/>
    </source>
</evidence>
<dbReference type="InterPro" id="IPR003661">
    <property type="entry name" value="HisK_dim/P_dom"/>
</dbReference>
<keyword evidence="5" id="KW-0812">Transmembrane</keyword>
<feature type="domain" description="PAS" evidence="7">
    <location>
        <begin position="378"/>
        <end position="448"/>
    </location>
</feature>
<dbReference type="AlphaFoldDB" id="A0A5M6IJ70"/>
<dbReference type="SMART" id="SM00086">
    <property type="entry name" value="PAC"/>
    <property type="match status" value="1"/>
</dbReference>
<name>A0A5M6IJ70_9PROT</name>
<dbReference type="SUPFAM" id="SSF55874">
    <property type="entry name" value="ATPase domain of HSP90 chaperone/DNA topoisomerase II/histidine kinase"/>
    <property type="match status" value="1"/>
</dbReference>
<dbReference type="EC" id="2.7.13.3" evidence="2"/>
<dbReference type="Pfam" id="PF02518">
    <property type="entry name" value="HATPase_c"/>
    <property type="match status" value="1"/>
</dbReference>
<keyword evidence="3" id="KW-0597">Phosphoprotein</keyword>
<dbReference type="Gene3D" id="1.10.287.130">
    <property type="match status" value="1"/>
</dbReference>
<dbReference type="PANTHER" id="PTHR43065">
    <property type="entry name" value="SENSOR HISTIDINE KINASE"/>
    <property type="match status" value="1"/>
</dbReference>
<evidence type="ECO:0000256" key="3">
    <source>
        <dbReference type="ARBA" id="ARBA00022553"/>
    </source>
</evidence>
<keyword evidence="5" id="KW-1133">Transmembrane helix</keyword>
<dbReference type="PROSITE" id="PS50109">
    <property type="entry name" value="HIS_KIN"/>
    <property type="match status" value="1"/>
</dbReference>
<dbReference type="InterPro" id="IPR003594">
    <property type="entry name" value="HATPase_dom"/>
</dbReference>
<evidence type="ECO:0000256" key="2">
    <source>
        <dbReference type="ARBA" id="ARBA00012438"/>
    </source>
</evidence>
<dbReference type="SUPFAM" id="SSF47384">
    <property type="entry name" value="Homodimeric domain of signal transducing histidine kinase"/>
    <property type="match status" value="1"/>
</dbReference>
<protein>
    <recommendedName>
        <fullName evidence="2">histidine kinase</fullName>
        <ecNumber evidence="2">2.7.13.3</ecNumber>
    </recommendedName>
</protein>